<feature type="compositionally biased region" description="Low complexity" evidence="8">
    <location>
        <begin position="744"/>
        <end position="755"/>
    </location>
</feature>
<comment type="similarity">
    <text evidence="2">Belongs to the rad17/RAD24 family.</text>
</comment>
<dbReference type="STRING" id="65489.A0A0D3FG25"/>
<dbReference type="PANTHER" id="PTHR12172:SF0">
    <property type="entry name" value="CELL CYCLE CHECKPOINT PROTEIN RAD17"/>
    <property type="match status" value="1"/>
</dbReference>
<dbReference type="CDD" id="cd18140">
    <property type="entry name" value="HLD_clamp_RFC"/>
    <property type="match status" value="1"/>
</dbReference>
<dbReference type="GO" id="GO:0005634">
    <property type="term" value="C:nucleus"/>
    <property type="evidence" value="ECO:0007669"/>
    <property type="project" value="UniProtKB-SubCell"/>
</dbReference>
<reference evidence="9" key="1">
    <citation type="journal article" date="2009" name="Rice">
        <title>De Novo Next Generation Sequencing of Plant Genomes.</title>
        <authorList>
            <person name="Rounsley S."/>
            <person name="Marri P.R."/>
            <person name="Yu Y."/>
            <person name="He R."/>
            <person name="Sisneros N."/>
            <person name="Goicoechea J.L."/>
            <person name="Lee S.J."/>
            <person name="Angelova A."/>
            <person name="Kudrna D."/>
            <person name="Luo M."/>
            <person name="Affourtit J."/>
            <person name="Desany B."/>
            <person name="Knight J."/>
            <person name="Niazi F."/>
            <person name="Egholm M."/>
            <person name="Wing R.A."/>
        </authorList>
    </citation>
    <scope>NUCLEOTIDE SEQUENCE [LARGE SCALE GENOMIC DNA]</scope>
    <source>
        <strain evidence="9">cv. IRGC 105608</strain>
    </source>
</reference>
<dbReference type="EnsemblPlants" id="OBART03G10140.1">
    <property type="protein sequence ID" value="OBART03G10140.1"/>
    <property type="gene ID" value="OBART03G10140"/>
</dbReference>
<dbReference type="GO" id="GO:0000077">
    <property type="term" value="P:DNA damage checkpoint signaling"/>
    <property type="evidence" value="ECO:0007669"/>
    <property type="project" value="TreeGrafter"/>
</dbReference>
<sequence length="763" mass="84412">MLSEDFSECLNDLGMPGSICQTEELWVDKYKPHSLAELSVHKKKVEDVKKWLEEKLRAPKVGTFGGWTLVLTGQAGVGKSATIKAIAAELGVEICEWTAPVPTLWTEHLHANSGLGYISKLEEFENFVEKIRKYSLLSPTNFGSQRKHTIILIDDIPVTSGKVSFARLGKCLTGLIQSTQVPTVISLTQYHKSENNDTAMWNSEDLESLLQSAGAHKISFNPVTVNSIKKILVRICKQEGSDLTDDLVHQIATSSGGDIRHAIMSLQYYCLNPRRLNSALARTAILPGLKSGGSLVPGQDSYGCSSVIPTACGRDETLTLFHALGKFLHNKRETYSEVDVDVDSFPMKEKLRRNPLKMDIPEKVLSQAHGKVRTVADFLHENVLDFIDNDAIDDAWSVASYLSEADCLLAGSPISSTRWMVNESYEAENMTQLIAASVAARGILFGNAHVSSSRWHTIRSPRVWQIEQSFRSRKGSAIARPAQTVGCAVGVKHITYGSAGGSSNNIISDVQRNFFVELWDVSGHERYRTCRSIFYTQINGVIFVYDLSQRKTKTNLNKWAVEVAETGTFSAPLGSGGPGGLPVPYLVIANKVDLVPRDGSRVSSGSLVDFARQWVEKQGLLPSSEELPLTDSFPGNSGLLSAAKEARYDKEAVIKFFRMLIRRRFFSNEPAAPSPWSLTPREDSILPVETLKDEVDSFQRKSGEDFMYKGVTPLPAQRNLASPPDLSPQQPVFSLDNYRYHRYSSPSLPDVSSSRTSREDIDV</sequence>
<keyword evidence="10" id="KW-1185">Reference proteome</keyword>
<dbReference type="Proteomes" id="UP000026960">
    <property type="component" value="Chromosome 3"/>
</dbReference>
<dbReference type="GO" id="GO:0003689">
    <property type="term" value="F:DNA clamp loader activity"/>
    <property type="evidence" value="ECO:0007669"/>
    <property type="project" value="TreeGrafter"/>
</dbReference>
<dbReference type="PROSITE" id="PS51419">
    <property type="entry name" value="RAB"/>
    <property type="match status" value="1"/>
</dbReference>
<reference evidence="9" key="2">
    <citation type="submission" date="2015-03" db="UniProtKB">
        <authorList>
            <consortium name="EnsemblPlants"/>
        </authorList>
    </citation>
    <scope>IDENTIFICATION</scope>
</reference>
<feature type="region of interest" description="Disordered" evidence="8">
    <location>
        <begin position="743"/>
        <end position="763"/>
    </location>
</feature>
<dbReference type="Pfam" id="PF00071">
    <property type="entry name" value="Ras"/>
    <property type="match status" value="1"/>
</dbReference>
<comment type="subcellular location">
    <subcellularLocation>
        <location evidence="1">Nucleus</location>
    </subcellularLocation>
</comment>
<dbReference type="Pfam" id="PF21960">
    <property type="entry name" value="RCF1-5-like_lid"/>
    <property type="match status" value="1"/>
</dbReference>
<dbReference type="GO" id="GO:0033314">
    <property type="term" value="P:mitotic DNA replication checkpoint signaling"/>
    <property type="evidence" value="ECO:0007669"/>
    <property type="project" value="TreeGrafter"/>
</dbReference>
<dbReference type="GO" id="GO:0005524">
    <property type="term" value="F:ATP binding"/>
    <property type="evidence" value="ECO:0007669"/>
    <property type="project" value="UniProtKB-KW"/>
</dbReference>
<evidence type="ECO:0000256" key="6">
    <source>
        <dbReference type="ARBA" id="ARBA00023242"/>
    </source>
</evidence>
<keyword evidence="3" id="KW-0547">Nucleotide-binding</keyword>
<dbReference type="SUPFAM" id="SSF52540">
    <property type="entry name" value="P-loop containing nucleoside triphosphate hydrolases"/>
    <property type="match status" value="2"/>
</dbReference>
<organism evidence="9">
    <name type="scientific">Oryza barthii</name>
    <dbReference type="NCBI Taxonomy" id="65489"/>
    <lineage>
        <taxon>Eukaryota</taxon>
        <taxon>Viridiplantae</taxon>
        <taxon>Streptophyta</taxon>
        <taxon>Embryophyta</taxon>
        <taxon>Tracheophyta</taxon>
        <taxon>Spermatophyta</taxon>
        <taxon>Magnoliopsida</taxon>
        <taxon>Liliopsida</taxon>
        <taxon>Poales</taxon>
        <taxon>Poaceae</taxon>
        <taxon>BOP clade</taxon>
        <taxon>Oryzoideae</taxon>
        <taxon>Oryzeae</taxon>
        <taxon>Oryzinae</taxon>
        <taxon>Oryza</taxon>
    </lineage>
</organism>
<dbReference type="Pfam" id="PF03215">
    <property type="entry name" value="Rad17"/>
    <property type="match status" value="1"/>
</dbReference>
<dbReference type="PANTHER" id="PTHR12172">
    <property type="entry name" value="CELL CYCLE CHECKPOINT PROTEIN RAD17"/>
    <property type="match status" value="1"/>
</dbReference>
<evidence type="ECO:0000256" key="5">
    <source>
        <dbReference type="ARBA" id="ARBA00022840"/>
    </source>
</evidence>
<accession>A0A0D3FG25</accession>
<keyword evidence="6" id="KW-0539">Nucleus</keyword>
<dbReference type="SMART" id="SM00175">
    <property type="entry name" value="RAB"/>
    <property type="match status" value="1"/>
</dbReference>
<proteinExistence type="inferred from homology"/>
<dbReference type="InterPro" id="IPR004582">
    <property type="entry name" value="Checkpoint_prot_Rad17_Rad24"/>
</dbReference>
<dbReference type="Gene3D" id="3.40.50.300">
    <property type="entry name" value="P-loop containing nucleotide triphosphate hydrolases"/>
    <property type="match status" value="2"/>
</dbReference>
<dbReference type="HOGENOM" id="CLU_365787_0_0_1"/>
<dbReference type="Gramene" id="OBART03G10140.1">
    <property type="protein sequence ID" value="OBART03G10140.1"/>
    <property type="gene ID" value="OBART03G10140"/>
</dbReference>
<dbReference type="InterPro" id="IPR047854">
    <property type="entry name" value="RFC_lid"/>
</dbReference>
<evidence type="ECO:0000256" key="1">
    <source>
        <dbReference type="ARBA" id="ARBA00004123"/>
    </source>
</evidence>
<evidence type="ECO:0000256" key="2">
    <source>
        <dbReference type="ARBA" id="ARBA00006168"/>
    </source>
</evidence>
<keyword evidence="5" id="KW-0067">ATP-binding</keyword>
<dbReference type="GO" id="GO:0003924">
    <property type="term" value="F:GTPase activity"/>
    <property type="evidence" value="ECO:0007669"/>
    <property type="project" value="InterPro"/>
</dbReference>
<dbReference type="AlphaFoldDB" id="A0A0D3FG25"/>
<dbReference type="GO" id="GO:0003682">
    <property type="term" value="F:chromatin binding"/>
    <property type="evidence" value="ECO:0007669"/>
    <property type="project" value="TreeGrafter"/>
</dbReference>
<dbReference type="PaxDb" id="65489-OBART03G10140.1"/>
<keyword evidence="7" id="KW-0131">Cell cycle</keyword>
<evidence type="ECO:0008006" key="11">
    <source>
        <dbReference type="Google" id="ProtNLM"/>
    </source>
</evidence>
<evidence type="ECO:0000256" key="7">
    <source>
        <dbReference type="ARBA" id="ARBA00023306"/>
    </source>
</evidence>
<dbReference type="InterPro" id="IPR027417">
    <property type="entry name" value="P-loop_NTPase"/>
</dbReference>
<dbReference type="GO" id="GO:0005525">
    <property type="term" value="F:GTP binding"/>
    <property type="evidence" value="ECO:0007669"/>
    <property type="project" value="InterPro"/>
</dbReference>
<name>A0A0D3FG25_9ORYZ</name>
<dbReference type="InterPro" id="IPR001806">
    <property type="entry name" value="Small_GTPase"/>
</dbReference>
<evidence type="ECO:0000256" key="3">
    <source>
        <dbReference type="ARBA" id="ARBA00022741"/>
    </source>
</evidence>
<protein>
    <recommendedName>
        <fullName evidence="11">AAA+ ATPase domain-containing protein</fullName>
    </recommendedName>
</protein>
<dbReference type="Gene3D" id="1.10.8.60">
    <property type="match status" value="1"/>
</dbReference>
<dbReference type="eggNOG" id="KOG1970">
    <property type="taxonomic scope" value="Eukaryota"/>
</dbReference>
<evidence type="ECO:0000313" key="10">
    <source>
        <dbReference type="Proteomes" id="UP000026960"/>
    </source>
</evidence>
<dbReference type="GO" id="GO:0006281">
    <property type="term" value="P:DNA repair"/>
    <property type="evidence" value="ECO:0007669"/>
    <property type="project" value="InterPro"/>
</dbReference>
<evidence type="ECO:0000256" key="4">
    <source>
        <dbReference type="ARBA" id="ARBA00022763"/>
    </source>
</evidence>
<keyword evidence="4" id="KW-0227">DNA damage</keyword>
<dbReference type="FunFam" id="3.40.50.300:FF:001661">
    <property type="entry name" value="RAD17 checkpoint clamp loader component"/>
    <property type="match status" value="1"/>
</dbReference>
<evidence type="ECO:0000256" key="8">
    <source>
        <dbReference type="SAM" id="MobiDB-lite"/>
    </source>
</evidence>
<evidence type="ECO:0000313" key="9">
    <source>
        <dbReference type="EnsemblPlants" id="OBART03G10140.1"/>
    </source>
</evidence>